<dbReference type="InterPro" id="IPR003333">
    <property type="entry name" value="CMAS"/>
</dbReference>
<dbReference type="Pfam" id="PF02353">
    <property type="entry name" value="CMAS"/>
    <property type="match status" value="1"/>
</dbReference>
<evidence type="ECO:0000256" key="2">
    <source>
        <dbReference type="ARBA" id="ARBA00022603"/>
    </source>
</evidence>
<gene>
    <name evidence="8" type="ORF">SAMN05443144_12651</name>
</gene>
<evidence type="ECO:0000313" key="8">
    <source>
        <dbReference type="EMBL" id="SHG38308.1"/>
    </source>
</evidence>
<dbReference type="GO" id="GO:0032259">
    <property type="term" value="P:methylation"/>
    <property type="evidence" value="ECO:0007669"/>
    <property type="project" value="UniProtKB-KW"/>
</dbReference>
<protein>
    <submittedName>
        <fullName evidence="8">Cyclopropane-fatty-acyl-phospholipid synthase</fullName>
    </submittedName>
</protein>
<dbReference type="AlphaFoldDB" id="A0A1M5JCN7"/>
<keyword evidence="2" id="KW-0489">Methyltransferase</keyword>
<dbReference type="GO" id="GO:0008610">
    <property type="term" value="P:lipid biosynthetic process"/>
    <property type="evidence" value="ECO:0007669"/>
    <property type="project" value="InterPro"/>
</dbReference>
<dbReference type="InterPro" id="IPR020803">
    <property type="entry name" value="MeTfrase_dom"/>
</dbReference>
<dbReference type="Proteomes" id="UP000184041">
    <property type="component" value="Unassembled WGS sequence"/>
</dbReference>
<dbReference type="PANTHER" id="PTHR43667:SF1">
    <property type="entry name" value="CYCLOPROPANE-FATTY-ACYL-PHOSPHOLIPID SYNTHASE"/>
    <property type="match status" value="1"/>
</dbReference>
<accession>A0A1M5JCN7</accession>
<dbReference type="PANTHER" id="PTHR43667">
    <property type="entry name" value="CYCLOPROPANE-FATTY-ACYL-PHOSPHOLIPID SYNTHASE"/>
    <property type="match status" value="1"/>
</dbReference>
<evidence type="ECO:0000256" key="5">
    <source>
        <dbReference type="ARBA" id="ARBA00023098"/>
    </source>
</evidence>
<dbReference type="Gene3D" id="3.40.50.150">
    <property type="entry name" value="Vaccinia Virus protein VP39"/>
    <property type="match status" value="1"/>
</dbReference>
<evidence type="ECO:0000256" key="6">
    <source>
        <dbReference type="PIRSR" id="PIRSR003085-1"/>
    </source>
</evidence>
<proteinExistence type="inferred from homology"/>
<dbReference type="InterPro" id="IPR050723">
    <property type="entry name" value="CFA/CMAS"/>
</dbReference>
<feature type="domain" description="Polyketide synthase-like methyltransferase" evidence="7">
    <location>
        <begin position="127"/>
        <end position="354"/>
    </location>
</feature>
<dbReference type="NCBIfam" id="NF008686">
    <property type="entry name" value="PRK11705.1"/>
    <property type="match status" value="1"/>
</dbReference>
<organism evidence="8 9">
    <name type="scientific">Fodinibius roseus</name>
    <dbReference type="NCBI Taxonomy" id="1194090"/>
    <lineage>
        <taxon>Bacteria</taxon>
        <taxon>Pseudomonadati</taxon>
        <taxon>Balneolota</taxon>
        <taxon>Balneolia</taxon>
        <taxon>Balneolales</taxon>
        <taxon>Balneolaceae</taxon>
        <taxon>Fodinibius</taxon>
    </lineage>
</organism>
<sequence>MINWQEVKEKVTIMNRIIKKIKAELEPAGIHINGTRPWDIQVKDDRLFERVVRNGSLGLGEAYMDGWWEAEALDRFFTRVLQARLEKKLALKPAVILEYLKSLLTNRQNQDKAYEIGEHHYDAGNDLYKIMLDKRMVYTCGYWQETETLDEAQEAKLDLVCRKIGLQSGQRVLDIGCGWGSFAQYAAEEYGAEVVGITVSKEQVELGRERCKGLPVEIRLQDYREVNEPFDHIVSLGMIEHVGSKNYRTYMQTAHRCLKDDGIFLLHTIGSNRSVRTTDPWIEKYIFPNSQLPSIRQLALASEGLFVMEDWQNFGVHYDKTLMAWYQNFDAGWDELKSTYSERFYRMWTYYLLSCAGSFRARKNQLWQIVFSKQGISGGFVPPRYRSEG</sequence>
<comment type="similarity">
    <text evidence="1">Belongs to the CFA/CMAS family.</text>
</comment>
<keyword evidence="5" id="KW-0443">Lipid metabolism</keyword>
<evidence type="ECO:0000259" key="7">
    <source>
        <dbReference type="SMART" id="SM00828"/>
    </source>
</evidence>
<keyword evidence="3" id="KW-0808">Transferase</keyword>
<evidence type="ECO:0000256" key="4">
    <source>
        <dbReference type="ARBA" id="ARBA00022691"/>
    </source>
</evidence>
<dbReference type="SUPFAM" id="SSF53335">
    <property type="entry name" value="S-adenosyl-L-methionine-dependent methyltransferases"/>
    <property type="match status" value="1"/>
</dbReference>
<feature type="active site" evidence="6">
    <location>
        <position position="355"/>
    </location>
</feature>
<dbReference type="EMBL" id="FQUS01000026">
    <property type="protein sequence ID" value="SHG38308.1"/>
    <property type="molecule type" value="Genomic_DNA"/>
</dbReference>
<name>A0A1M5JCN7_9BACT</name>
<dbReference type="CDD" id="cd02440">
    <property type="entry name" value="AdoMet_MTases"/>
    <property type="match status" value="1"/>
</dbReference>
<keyword evidence="9" id="KW-1185">Reference proteome</keyword>
<dbReference type="PIRSF" id="PIRSF003085">
    <property type="entry name" value="CMAS"/>
    <property type="match status" value="1"/>
</dbReference>
<reference evidence="8 9" key="1">
    <citation type="submission" date="2016-11" db="EMBL/GenBank/DDBJ databases">
        <authorList>
            <person name="Jaros S."/>
            <person name="Januszkiewicz K."/>
            <person name="Wedrychowicz H."/>
        </authorList>
    </citation>
    <scope>NUCLEOTIDE SEQUENCE [LARGE SCALE GENOMIC DNA]</scope>
    <source>
        <strain evidence="8 9">DSM 21986</strain>
    </source>
</reference>
<keyword evidence="4" id="KW-0949">S-adenosyl-L-methionine</keyword>
<dbReference type="GO" id="GO:0008168">
    <property type="term" value="F:methyltransferase activity"/>
    <property type="evidence" value="ECO:0007669"/>
    <property type="project" value="UniProtKB-KW"/>
</dbReference>
<evidence type="ECO:0000256" key="3">
    <source>
        <dbReference type="ARBA" id="ARBA00022679"/>
    </source>
</evidence>
<evidence type="ECO:0000313" key="9">
    <source>
        <dbReference type="Proteomes" id="UP000184041"/>
    </source>
</evidence>
<dbReference type="STRING" id="1194090.SAMN05443144_12651"/>
<dbReference type="SMART" id="SM00828">
    <property type="entry name" value="PKS_MT"/>
    <property type="match status" value="1"/>
</dbReference>
<evidence type="ECO:0000256" key="1">
    <source>
        <dbReference type="ARBA" id="ARBA00010815"/>
    </source>
</evidence>
<dbReference type="InterPro" id="IPR029063">
    <property type="entry name" value="SAM-dependent_MTases_sf"/>
</dbReference>